<feature type="region of interest" description="Disordered" evidence="5">
    <location>
        <begin position="238"/>
        <end position="289"/>
    </location>
</feature>
<dbReference type="PROSITE" id="PS00658">
    <property type="entry name" value="FORK_HEAD_2"/>
    <property type="match status" value="1"/>
</dbReference>
<feature type="region of interest" description="Disordered" evidence="5">
    <location>
        <begin position="656"/>
        <end position="698"/>
    </location>
</feature>
<dbReference type="InterPro" id="IPR050211">
    <property type="entry name" value="FOX_domain-containing"/>
</dbReference>
<feature type="region of interest" description="Disordered" evidence="5">
    <location>
        <begin position="55"/>
        <end position="81"/>
    </location>
</feature>
<sequence>MMDSASQLLLSASPLQLHAAISVAAAQAAAAEEQQQQSSLATAAATAKNTEIKIEEPAGEGNGGEEAAMPNSSAAQSPRQTSNALEAAFNLNFLLKMETDSDDKLAPLEISESMSSLNGSLQTSPTIITCKTPPANGKSMLQVIKPPGDEKEERPSLSYKDLIIEAIESNPDRRLKLSEIYQVIKYLHPYYQRRADQWGWQNSIRHNLSLHDCFVKLPLKQTSANGVVGHFWTVVHRNPEDKQGPTRRRSRANGTGGGPTGKGSRKVAGNQGHPASQVGNSAGGKAKGLKGRQSVSLSHLFSSDSGVMSDDCGGGTQSGDISPTNGSASVPASLLQINTSSDLLTQINKFQPLQSPLASNSLQHSALQLALKQQAAAALNFNNNGMNLNQNNLLSPLELVLGSQAVAQHLLAAQTPQHHQQQQQLLQFSPIPGKTAPSQPALLEQHLQQLLAIAAGAQQDQLLTQPETPASAPPSLPANPLAPTTSNSTLATTPTTNGGGLNLLSQLASQALASTSPQPTQQPQQQQDQASLAVAAAAAAELQRIQLVQLYAQQQQLQQQLALLEHTHREHLNLRLLGGHRHNDFPHGHSAPLSPVVHDPLTTTLNRNNPLLLNLAATTAPSSPSVLANENGRNNSNNNQSMLTQLLLSRLFSSAASTNNNNNENNSTNIEQQPTTNLPDNSPPPPSSVPAVAHSPVAESVNQQQVELQQAALLLERYQQQQQQLLLIDQFQQQQQQLAEVGQLQALTQVFGTAAAAAAAAAAVVEQVQEAQQQIAEQQIVEQQESEEVVSFVV</sequence>
<feature type="domain" description="Fork-head" evidence="6">
    <location>
        <begin position="154"/>
        <end position="251"/>
    </location>
</feature>
<accession>A0A914LUR4</accession>
<evidence type="ECO:0000256" key="2">
    <source>
        <dbReference type="ARBA" id="ARBA00023242"/>
    </source>
</evidence>
<dbReference type="Pfam" id="PF00250">
    <property type="entry name" value="Forkhead"/>
    <property type="match status" value="1"/>
</dbReference>
<keyword evidence="7" id="KW-1185">Reference proteome</keyword>
<dbReference type="InterPro" id="IPR030456">
    <property type="entry name" value="TF_fork_head_CS_2"/>
</dbReference>
<dbReference type="WBParaSite" id="Minc3s00913g18806">
    <property type="protein sequence ID" value="Minc3s00913g18806"/>
    <property type="gene ID" value="Minc3s00913g18806"/>
</dbReference>
<evidence type="ECO:0000313" key="8">
    <source>
        <dbReference type="WBParaSite" id="Minc3s00913g18806"/>
    </source>
</evidence>
<dbReference type="PRINTS" id="PR00053">
    <property type="entry name" value="FORKHEAD"/>
</dbReference>
<evidence type="ECO:0000256" key="4">
    <source>
        <dbReference type="SAM" id="Coils"/>
    </source>
</evidence>
<name>A0A914LUR4_MELIC</name>
<feature type="compositionally biased region" description="Polar residues" evidence="5">
    <location>
        <begin position="318"/>
        <end position="327"/>
    </location>
</feature>
<evidence type="ECO:0000256" key="1">
    <source>
        <dbReference type="ARBA" id="ARBA00023125"/>
    </source>
</evidence>
<dbReference type="InterPro" id="IPR001766">
    <property type="entry name" value="Fork_head_dom"/>
</dbReference>
<protein>
    <submittedName>
        <fullName evidence="8">Fork-head domain-containing protein</fullName>
    </submittedName>
</protein>
<dbReference type="GO" id="GO:0030154">
    <property type="term" value="P:cell differentiation"/>
    <property type="evidence" value="ECO:0007669"/>
    <property type="project" value="TreeGrafter"/>
</dbReference>
<feature type="DNA-binding region" description="Fork-head" evidence="3">
    <location>
        <begin position="154"/>
        <end position="251"/>
    </location>
</feature>
<keyword evidence="4" id="KW-0175">Coiled coil</keyword>
<organism evidence="7 8">
    <name type="scientific">Meloidogyne incognita</name>
    <name type="common">Southern root-knot nematode worm</name>
    <name type="synonym">Oxyuris incognita</name>
    <dbReference type="NCBI Taxonomy" id="6306"/>
    <lineage>
        <taxon>Eukaryota</taxon>
        <taxon>Metazoa</taxon>
        <taxon>Ecdysozoa</taxon>
        <taxon>Nematoda</taxon>
        <taxon>Chromadorea</taxon>
        <taxon>Rhabditida</taxon>
        <taxon>Tylenchina</taxon>
        <taxon>Tylenchomorpha</taxon>
        <taxon>Tylenchoidea</taxon>
        <taxon>Meloidogynidae</taxon>
        <taxon>Meloidogyninae</taxon>
        <taxon>Meloidogyne</taxon>
        <taxon>Meloidogyne incognita group</taxon>
    </lineage>
</organism>
<keyword evidence="1 3" id="KW-0238">DNA-binding</keyword>
<feature type="compositionally biased region" description="Low complexity" evidence="5">
    <location>
        <begin position="656"/>
        <end position="669"/>
    </location>
</feature>
<dbReference type="GO" id="GO:0005634">
    <property type="term" value="C:nucleus"/>
    <property type="evidence" value="ECO:0007669"/>
    <property type="project" value="UniProtKB-SubCell"/>
</dbReference>
<reference evidence="8" key="1">
    <citation type="submission" date="2022-11" db="UniProtKB">
        <authorList>
            <consortium name="WormBaseParasite"/>
        </authorList>
    </citation>
    <scope>IDENTIFICATION</scope>
</reference>
<dbReference type="PROSITE" id="PS50039">
    <property type="entry name" value="FORK_HEAD_3"/>
    <property type="match status" value="1"/>
</dbReference>
<feature type="compositionally biased region" description="Polar residues" evidence="5">
    <location>
        <begin position="670"/>
        <end position="680"/>
    </location>
</feature>
<dbReference type="InterPro" id="IPR036390">
    <property type="entry name" value="WH_DNA-bd_sf"/>
</dbReference>
<feature type="region of interest" description="Disordered" evidence="5">
    <location>
        <begin position="464"/>
        <end position="502"/>
    </location>
</feature>
<evidence type="ECO:0000256" key="5">
    <source>
        <dbReference type="SAM" id="MobiDB-lite"/>
    </source>
</evidence>
<feature type="region of interest" description="Disordered" evidence="5">
    <location>
        <begin position="308"/>
        <end position="327"/>
    </location>
</feature>
<dbReference type="SUPFAM" id="SSF46785">
    <property type="entry name" value="Winged helix' DNA-binding domain"/>
    <property type="match status" value="1"/>
</dbReference>
<evidence type="ECO:0000256" key="3">
    <source>
        <dbReference type="PROSITE-ProRule" id="PRU00089"/>
    </source>
</evidence>
<dbReference type="Gene3D" id="1.10.10.10">
    <property type="entry name" value="Winged helix-like DNA-binding domain superfamily/Winged helix DNA-binding domain"/>
    <property type="match status" value="1"/>
</dbReference>
<dbReference type="PANTHER" id="PTHR11829:SF411">
    <property type="entry name" value="FORKHEAD BOX PROTEIN L2"/>
    <property type="match status" value="1"/>
</dbReference>
<dbReference type="GO" id="GO:0000978">
    <property type="term" value="F:RNA polymerase II cis-regulatory region sequence-specific DNA binding"/>
    <property type="evidence" value="ECO:0007669"/>
    <property type="project" value="TreeGrafter"/>
</dbReference>
<dbReference type="PANTHER" id="PTHR11829">
    <property type="entry name" value="FORKHEAD BOX PROTEIN"/>
    <property type="match status" value="1"/>
</dbReference>
<dbReference type="InterPro" id="IPR036388">
    <property type="entry name" value="WH-like_DNA-bd_sf"/>
</dbReference>
<dbReference type="GO" id="GO:0009653">
    <property type="term" value="P:anatomical structure morphogenesis"/>
    <property type="evidence" value="ECO:0007669"/>
    <property type="project" value="TreeGrafter"/>
</dbReference>
<proteinExistence type="predicted"/>
<evidence type="ECO:0000259" key="6">
    <source>
        <dbReference type="PROSITE" id="PS50039"/>
    </source>
</evidence>
<feature type="coiled-coil region" evidence="4">
    <location>
        <begin position="761"/>
        <end position="788"/>
    </location>
</feature>
<feature type="compositionally biased region" description="Low complexity" evidence="5">
    <location>
        <begin position="689"/>
        <end position="698"/>
    </location>
</feature>
<feature type="compositionally biased region" description="Polar residues" evidence="5">
    <location>
        <begin position="70"/>
        <end position="81"/>
    </location>
</feature>
<dbReference type="GO" id="GO:0000981">
    <property type="term" value="F:DNA-binding transcription factor activity, RNA polymerase II-specific"/>
    <property type="evidence" value="ECO:0007669"/>
    <property type="project" value="TreeGrafter"/>
</dbReference>
<dbReference type="Proteomes" id="UP000887563">
    <property type="component" value="Unplaced"/>
</dbReference>
<evidence type="ECO:0000313" key="7">
    <source>
        <dbReference type="Proteomes" id="UP000887563"/>
    </source>
</evidence>
<dbReference type="SMART" id="SM00339">
    <property type="entry name" value="FH"/>
    <property type="match status" value="1"/>
</dbReference>
<keyword evidence="2 3" id="KW-0539">Nucleus</keyword>
<dbReference type="AlphaFoldDB" id="A0A914LUR4"/>
<dbReference type="CDD" id="cd00059">
    <property type="entry name" value="FH_FOX"/>
    <property type="match status" value="1"/>
</dbReference>
<feature type="compositionally biased region" description="Low complexity" evidence="5">
    <location>
        <begin position="478"/>
        <end position="502"/>
    </location>
</feature>
<comment type="subcellular location">
    <subcellularLocation>
        <location evidence="3">Nucleus</location>
    </subcellularLocation>
</comment>